<evidence type="ECO:0000256" key="3">
    <source>
        <dbReference type="RuleBase" id="RU003476"/>
    </source>
</evidence>
<dbReference type="PROSITE" id="PS51462">
    <property type="entry name" value="NUDIX"/>
    <property type="match status" value="1"/>
</dbReference>
<protein>
    <submittedName>
        <fullName evidence="5">NUDIX hydrolase</fullName>
    </submittedName>
</protein>
<dbReference type="InterPro" id="IPR015797">
    <property type="entry name" value="NUDIX_hydrolase-like_dom_sf"/>
</dbReference>
<dbReference type="Pfam" id="PF00293">
    <property type="entry name" value="NUDIX"/>
    <property type="match status" value="1"/>
</dbReference>
<dbReference type="SUPFAM" id="SSF55811">
    <property type="entry name" value="Nudix"/>
    <property type="match status" value="1"/>
</dbReference>
<dbReference type="PRINTS" id="PR00502">
    <property type="entry name" value="NUDIXFAMILY"/>
</dbReference>
<dbReference type="AlphaFoldDB" id="A0A2N5ZHU1"/>
<organism evidence="5 6">
    <name type="scientific">Muiribacterium halophilum</name>
    <dbReference type="NCBI Taxonomy" id="2053465"/>
    <lineage>
        <taxon>Bacteria</taxon>
        <taxon>Candidatus Muiribacteriota</taxon>
        <taxon>Candidatus Muiribacteriia</taxon>
        <taxon>Candidatus Muiribacteriales</taxon>
        <taxon>Candidatus Muiribacteriaceae</taxon>
        <taxon>Candidatus Muiribacterium</taxon>
    </lineage>
</organism>
<comment type="similarity">
    <text evidence="3">Belongs to the Nudix hydrolase family.</text>
</comment>
<proteinExistence type="inferred from homology"/>
<feature type="domain" description="Nudix hydrolase" evidence="4">
    <location>
        <begin position="1"/>
        <end position="132"/>
    </location>
</feature>
<dbReference type="InterPro" id="IPR000086">
    <property type="entry name" value="NUDIX_hydrolase_dom"/>
</dbReference>
<comment type="cofactor">
    <cofactor evidence="1">
        <name>Mg(2+)</name>
        <dbReference type="ChEBI" id="CHEBI:18420"/>
    </cofactor>
</comment>
<dbReference type="PROSITE" id="PS00893">
    <property type="entry name" value="NUDIX_BOX"/>
    <property type="match status" value="1"/>
</dbReference>
<dbReference type="PANTHER" id="PTHR43046">
    <property type="entry name" value="GDP-MANNOSE MANNOSYL HYDROLASE"/>
    <property type="match status" value="1"/>
</dbReference>
<evidence type="ECO:0000259" key="4">
    <source>
        <dbReference type="PROSITE" id="PS51462"/>
    </source>
</evidence>
<reference evidence="5 6" key="1">
    <citation type="submission" date="2017-11" db="EMBL/GenBank/DDBJ databases">
        <title>Genome-resolved metagenomics identifies genetic mobility, metabolic interactions, and unexpected diversity in perchlorate-reducing communities.</title>
        <authorList>
            <person name="Barnum T.P."/>
            <person name="Figueroa I.A."/>
            <person name="Carlstrom C.I."/>
            <person name="Lucas L.N."/>
            <person name="Engelbrektson A.L."/>
            <person name="Coates J.D."/>
        </authorList>
    </citation>
    <scope>NUCLEOTIDE SEQUENCE [LARGE SCALE GENOMIC DNA]</scope>
    <source>
        <strain evidence="5">BM706</strain>
    </source>
</reference>
<dbReference type="Proteomes" id="UP000234857">
    <property type="component" value="Unassembled WGS sequence"/>
</dbReference>
<dbReference type="GO" id="GO:0016787">
    <property type="term" value="F:hydrolase activity"/>
    <property type="evidence" value="ECO:0007669"/>
    <property type="project" value="UniProtKB-KW"/>
</dbReference>
<accession>A0A2N5ZHU1</accession>
<dbReference type="EMBL" id="PKTG01000068">
    <property type="protein sequence ID" value="PLX18211.1"/>
    <property type="molecule type" value="Genomic_DNA"/>
</dbReference>
<dbReference type="InterPro" id="IPR020084">
    <property type="entry name" value="NUDIX_hydrolase_CS"/>
</dbReference>
<keyword evidence="2 3" id="KW-0378">Hydrolase</keyword>
<evidence type="ECO:0000256" key="1">
    <source>
        <dbReference type="ARBA" id="ARBA00001946"/>
    </source>
</evidence>
<sequence>MLRVRIAIVIIHKGKVLLVKHRKKGREYWLFPGGGIEMCETVEHCAIREVMEETGLNISLGELLFTSESIYPDGSKHVINMFFLGFLKDMDIKITVQDRSIKDAAFFDKDQIRDMTIYPNVKKELFNAWNLDFDHKVRHLGNRWE</sequence>
<dbReference type="InterPro" id="IPR020476">
    <property type="entry name" value="Nudix_hydrolase"/>
</dbReference>
<evidence type="ECO:0000313" key="6">
    <source>
        <dbReference type="Proteomes" id="UP000234857"/>
    </source>
</evidence>
<evidence type="ECO:0000256" key="2">
    <source>
        <dbReference type="ARBA" id="ARBA00022801"/>
    </source>
</evidence>
<name>A0A2N5ZHU1_MUIH1</name>
<dbReference type="PANTHER" id="PTHR43046:SF14">
    <property type="entry name" value="MUTT_NUDIX FAMILY PROTEIN"/>
    <property type="match status" value="1"/>
</dbReference>
<gene>
    <name evidence="5" type="ORF">C0601_05265</name>
</gene>
<dbReference type="Gene3D" id="3.90.79.10">
    <property type="entry name" value="Nucleoside Triphosphate Pyrophosphohydrolase"/>
    <property type="match status" value="1"/>
</dbReference>
<evidence type="ECO:0000313" key="5">
    <source>
        <dbReference type="EMBL" id="PLX18211.1"/>
    </source>
</evidence>
<comment type="caution">
    <text evidence="5">The sequence shown here is derived from an EMBL/GenBank/DDBJ whole genome shotgun (WGS) entry which is preliminary data.</text>
</comment>